<keyword evidence="2 4" id="KW-0663">Pyridoxal phosphate</keyword>
<dbReference type="SUPFAM" id="SSF53686">
    <property type="entry name" value="Tryptophan synthase beta subunit-like PLP-dependent enzymes"/>
    <property type="match status" value="1"/>
</dbReference>
<dbReference type="InterPro" id="IPR036052">
    <property type="entry name" value="TrpB-like_PALP_sf"/>
</dbReference>
<evidence type="ECO:0000259" key="5">
    <source>
        <dbReference type="Pfam" id="PF00291"/>
    </source>
</evidence>
<dbReference type="Pfam" id="PF00291">
    <property type="entry name" value="PALP"/>
    <property type="match status" value="1"/>
</dbReference>
<proteinExistence type="inferred from homology"/>
<sequence length="445" mass="48520">MNPLIDSTLMDSPFGQSLRQGEPLLWLNTHYQAEESQYPCELTRDDIEQADRRLRHFAPLLQQLFPELASQQGLIESPLLSALHLQQQHYPNLSGKLILKADHALPVAGSVKARGGIHEVLCHAEQLALENGVIDSLEDDPLTLLSPACKALFGRHEIAVSSTGNLGLSIGIMSAALSFKSVVHMSVEAKQWKKQRLRDRGVTVIEHSNDYSAAVEAGRDASNADPSSYFVDDENSPRLFLGYAVAALRLQQQLAEQNILVDAEHPLFVYIPCGVGGAPGGINFGLKQVFGPHVHCFFAEPVEAPCVLVGMQSKDLRNPASVYQVGLKVDTEADGLAVSMASGWVCSVIDTLLSGVFTVTDDELFRALYQLKQSEGIEIEPSAAAGFAGPNWLTETAQGKTYQQQQQLTSVMANAAHLVWTTGGLFVPPEEMQRFQQRGAQLANR</sequence>
<evidence type="ECO:0000313" key="6">
    <source>
        <dbReference type="EMBL" id="RTE66139.1"/>
    </source>
</evidence>
<feature type="modified residue" description="N6-(pyridoxal phosphate)lysine" evidence="4">
    <location>
        <position position="112"/>
    </location>
</feature>
<dbReference type="PANTHER" id="PTHR48078">
    <property type="entry name" value="THREONINE DEHYDRATASE, MITOCHONDRIAL-RELATED"/>
    <property type="match status" value="1"/>
</dbReference>
<dbReference type="InterPro" id="IPR050147">
    <property type="entry name" value="Ser/Thr_Dehydratase"/>
</dbReference>
<dbReference type="AlphaFoldDB" id="A0A430KRK0"/>
<evidence type="ECO:0000256" key="2">
    <source>
        <dbReference type="ARBA" id="ARBA00022898"/>
    </source>
</evidence>
<protein>
    <recommendedName>
        <fullName evidence="4">Probable D-serine dehydratase</fullName>
        <ecNumber evidence="4">4.3.1.18</ecNumber>
    </recommendedName>
    <alternativeName>
        <fullName evidence="4">D-serine deaminase</fullName>
        <shortName evidence="4">DSD</shortName>
    </alternativeName>
</protein>
<evidence type="ECO:0000256" key="3">
    <source>
        <dbReference type="ARBA" id="ARBA00023239"/>
    </source>
</evidence>
<dbReference type="GO" id="GO:0009097">
    <property type="term" value="P:isoleucine biosynthetic process"/>
    <property type="evidence" value="ECO:0007669"/>
    <property type="project" value="TreeGrafter"/>
</dbReference>
<dbReference type="GO" id="GO:0030170">
    <property type="term" value="F:pyridoxal phosphate binding"/>
    <property type="evidence" value="ECO:0007669"/>
    <property type="project" value="InterPro"/>
</dbReference>
<dbReference type="OrthoDB" id="9780546at2"/>
<dbReference type="Proteomes" id="UP000283087">
    <property type="component" value="Unassembled WGS sequence"/>
</dbReference>
<dbReference type="InterPro" id="IPR001926">
    <property type="entry name" value="TrpB-like_PALP"/>
</dbReference>
<comment type="similarity">
    <text evidence="4">Belongs to the serine/threonine dehydratase family. DsdA subfamily.</text>
</comment>
<dbReference type="RefSeq" id="WP_126158212.1">
    <property type="nucleotide sequence ID" value="NZ_RQXW01000006.1"/>
</dbReference>
<organism evidence="6 7">
    <name type="scientific">Amphritea opalescens</name>
    <dbReference type="NCBI Taxonomy" id="2490544"/>
    <lineage>
        <taxon>Bacteria</taxon>
        <taxon>Pseudomonadati</taxon>
        <taxon>Pseudomonadota</taxon>
        <taxon>Gammaproteobacteria</taxon>
        <taxon>Oceanospirillales</taxon>
        <taxon>Oceanospirillaceae</taxon>
        <taxon>Amphritea</taxon>
    </lineage>
</organism>
<dbReference type="PANTHER" id="PTHR48078:SF9">
    <property type="entry name" value="D-SERINE DEHYDRATASE"/>
    <property type="match status" value="1"/>
</dbReference>
<reference evidence="6 7" key="1">
    <citation type="submission" date="2018-11" db="EMBL/GenBank/DDBJ databases">
        <title>The draft genome sequence of Amphritea opalescens ANRC-JH13T.</title>
        <authorList>
            <person name="Fang Z."/>
            <person name="Zhang Y."/>
            <person name="Han X."/>
        </authorList>
    </citation>
    <scope>NUCLEOTIDE SEQUENCE [LARGE SCALE GENOMIC DNA]</scope>
    <source>
        <strain evidence="6 7">ANRC-JH13</strain>
    </source>
</reference>
<comment type="caution">
    <text evidence="6">The sequence shown here is derived from an EMBL/GenBank/DDBJ whole genome shotgun (WGS) entry which is preliminary data.</text>
</comment>
<dbReference type="NCBIfam" id="NF002823">
    <property type="entry name" value="PRK02991.1"/>
    <property type="match status" value="1"/>
</dbReference>
<dbReference type="EMBL" id="RQXW01000006">
    <property type="protein sequence ID" value="RTE66139.1"/>
    <property type="molecule type" value="Genomic_DNA"/>
</dbReference>
<dbReference type="EC" id="4.3.1.18" evidence="4"/>
<gene>
    <name evidence="4" type="primary">dsdA</name>
    <name evidence="6" type="ORF">EH243_08445</name>
</gene>
<dbReference type="InterPro" id="IPR011780">
    <property type="entry name" value="D_Ser_am_lyase"/>
</dbReference>
<name>A0A430KRK0_9GAMM</name>
<keyword evidence="3 4" id="KW-0456">Lyase</keyword>
<keyword evidence="7" id="KW-1185">Reference proteome</keyword>
<evidence type="ECO:0000313" key="7">
    <source>
        <dbReference type="Proteomes" id="UP000283087"/>
    </source>
</evidence>
<dbReference type="Gene3D" id="3.40.50.1100">
    <property type="match status" value="2"/>
</dbReference>
<dbReference type="HAMAP" id="MF_01030">
    <property type="entry name" value="D_Ser_dehydrat"/>
    <property type="match status" value="1"/>
</dbReference>
<evidence type="ECO:0000256" key="1">
    <source>
        <dbReference type="ARBA" id="ARBA00001933"/>
    </source>
</evidence>
<comment type="cofactor">
    <cofactor evidence="1 4">
        <name>pyridoxal 5'-phosphate</name>
        <dbReference type="ChEBI" id="CHEBI:597326"/>
    </cofactor>
</comment>
<dbReference type="GO" id="GO:0016836">
    <property type="term" value="F:hydro-lyase activity"/>
    <property type="evidence" value="ECO:0007669"/>
    <property type="project" value="UniProtKB-UniRule"/>
</dbReference>
<dbReference type="NCBIfam" id="TIGR02035">
    <property type="entry name" value="D_Ser_am_lyase"/>
    <property type="match status" value="1"/>
</dbReference>
<accession>A0A430KRK0</accession>
<dbReference type="GO" id="GO:0036088">
    <property type="term" value="P:D-serine catabolic process"/>
    <property type="evidence" value="ECO:0007669"/>
    <property type="project" value="TreeGrafter"/>
</dbReference>
<feature type="domain" description="Tryptophan synthase beta chain-like PALP" evidence="5">
    <location>
        <begin position="77"/>
        <end position="390"/>
    </location>
</feature>
<dbReference type="GO" id="GO:0008721">
    <property type="term" value="F:D-serine ammonia-lyase activity"/>
    <property type="evidence" value="ECO:0007669"/>
    <property type="project" value="UniProtKB-EC"/>
</dbReference>
<evidence type="ECO:0000256" key="4">
    <source>
        <dbReference type="HAMAP-Rule" id="MF_01030"/>
    </source>
</evidence>
<comment type="catalytic activity">
    <reaction evidence="4">
        <text>D-serine = pyruvate + NH4(+)</text>
        <dbReference type="Rhea" id="RHEA:13977"/>
        <dbReference type="ChEBI" id="CHEBI:15361"/>
        <dbReference type="ChEBI" id="CHEBI:28938"/>
        <dbReference type="ChEBI" id="CHEBI:35247"/>
        <dbReference type="EC" id="4.3.1.18"/>
    </reaction>
</comment>